<keyword evidence="11" id="KW-0325">Glycoprotein</keyword>
<name>A0A8J1UE14_OWEFU</name>
<keyword evidence="10" id="KW-0675">Receptor</keyword>
<dbReference type="SUPFAM" id="SSF90112">
    <property type="entry name" value="Neurotransmitter-gated ion-channel transmembrane pore"/>
    <property type="match status" value="1"/>
</dbReference>
<dbReference type="AlphaFoldDB" id="A0A8J1UE14"/>
<dbReference type="Pfam" id="PF02931">
    <property type="entry name" value="Neur_chan_LBD"/>
    <property type="match status" value="1"/>
</dbReference>
<dbReference type="GO" id="GO:0004888">
    <property type="term" value="F:transmembrane signaling receptor activity"/>
    <property type="evidence" value="ECO:0007669"/>
    <property type="project" value="InterPro"/>
</dbReference>
<dbReference type="PRINTS" id="PR00254">
    <property type="entry name" value="NICOTINICR"/>
</dbReference>
<comment type="similarity">
    <text evidence="1">Belongs to the ligand-gated ion channel (TC 1.A.9) family. Acetylcholine receptor (TC 1.A.9.1) subfamily.</text>
</comment>
<evidence type="ECO:0000256" key="11">
    <source>
        <dbReference type="ARBA" id="ARBA00023180"/>
    </source>
</evidence>
<dbReference type="Pfam" id="PF02932">
    <property type="entry name" value="Neur_chan_memb"/>
    <property type="match status" value="1"/>
</dbReference>
<evidence type="ECO:0000256" key="12">
    <source>
        <dbReference type="ARBA" id="ARBA00023286"/>
    </source>
</evidence>
<evidence type="ECO:0000256" key="9">
    <source>
        <dbReference type="ARBA" id="ARBA00023157"/>
    </source>
</evidence>
<keyword evidence="7 15" id="KW-0406">Ion transport</keyword>
<evidence type="ECO:0000313" key="16">
    <source>
        <dbReference type="EMBL" id="CAH1773151.1"/>
    </source>
</evidence>
<evidence type="ECO:0000256" key="7">
    <source>
        <dbReference type="ARBA" id="ARBA00023065"/>
    </source>
</evidence>
<comment type="subcellular location">
    <subcellularLocation>
        <location evidence="14">Synaptic cell membrane</location>
        <topology evidence="14">Multi-pass membrane protein</topology>
    </subcellularLocation>
</comment>
<keyword evidence="9" id="KW-1015">Disulfide bond</keyword>
<dbReference type="Proteomes" id="UP000749559">
    <property type="component" value="Unassembled WGS sequence"/>
</dbReference>
<dbReference type="PANTHER" id="PTHR18945">
    <property type="entry name" value="NEUROTRANSMITTER GATED ION CHANNEL"/>
    <property type="match status" value="1"/>
</dbReference>
<dbReference type="GO" id="GO:0045211">
    <property type="term" value="C:postsynaptic membrane"/>
    <property type="evidence" value="ECO:0007669"/>
    <property type="project" value="InterPro"/>
</dbReference>
<keyword evidence="13 15" id="KW-0407">Ion channel</keyword>
<evidence type="ECO:0000256" key="4">
    <source>
        <dbReference type="ARBA" id="ARBA00022692"/>
    </source>
</evidence>
<accession>A0A8J1UE14</accession>
<dbReference type="InterPro" id="IPR006201">
    <property type="entry name" value="Neur_channel"/>
</dbReference>
<dbReference type="SUPFAM" id="SSF63712">
    <property type="entry name" value="Nicotinic receptor ligand binding domain-like"/>
    <property type="match status" value="1"/>
</dbReference>
<dbReference type="Gene3D" id="1.20.58.390">
    <property type="entry name" value="Neurotransmitter-gated ion-channel transmembrane domain"/>
    <property type="match status" value="2"/>
</dbReference>
<evidence type="ECO:0000256" key="15">
    <source>
        <dbReference type="RuleBase" id="RU000687"/>
    </source>
</evidence>
<evidence type="ECO:0000256" key="5">
    <source>
        <dbReference type="ARBA" id="ARBA00022989"/>
    </source>
</evidence>
<evidence type="ECO:0000256" key="10">
    <source>
        <dbReference type="ARBA" id="ARBA00023170"/>
    </source>
</evidence>
<keyword evidence="17" id="KW-1185">Reference proteome</keyword>
<keyword evidence="2 15" id="KW-0813">Transport</keyword>
<sequence>MEIRFRTLVSWKGQLVLGIFLLAIKESEQGPHEERLIDEIFHKEKRNYNNLARPVANESESLEVEFGISLQQIIGVDEKNEMLHTNVWLNYEWTDYKLKWNPEDYGNITSIRLPAKKIWTPDILMYNSADEDIDSKFSTNIVVYSTGVLSWVPIGLYISSCSIDIKWFPFDEQKCIMKFGSWTYDGANVNLTLKWQEVDISTYQESGEWALIGRPAERNIFKYECCIEEYIDITFTLHIRRKTLYYGFNLIIPCFMISSLAILVFVLPPDAGEKIGLGVTILLALSVFMMIVAEMIPATSGSVPILAVYFACIMVMCTLSVCLTVLVLNFHHRNPDMYIMPSWVKTLICEWGAWVVRLHRPGRDISRRSLKRKSAMRDLEKQLQPSKSLIMNIKDDDDYYPYTPSSFGDMPSMQQDDNFITKTELKMILRELRSITNKIKEDNESGEEINDWKFAAMVIDRMCLWVFLTFTLASTLAVFFSIPHIFNPNEK</sequence>
<evidence type="ECO:0000256" key="14">
    <source>
        <dbReference type="ARBA" id="ARBA00034099"/>
    </source>
</evidence>
<comment type="caution">
    <text evidence="16">The sequence shown here is derived from an EMBL/GenBank/DDBJ whole genome shotgun (WGS) entry which is preliminary data.</text>
</comment>
<dbReference type="InterPro" id="IPR006029">
    <property type="entry name" value="Neurotrans-gated_channel_TM"/>
</dbReference>
<dbReference type="CDD" id="cd19051">
    <property type="entry name" value="LGIC_TM_cation"/>
    <property type="match status" value="1"/>
</dbReference>
<feature type="transmembrane region" description="Helical" evidence="15">
    <location>
        <begin position="244"/>
        <end position="268"/>
    </location>
</feature>
<evidence type="ECO:0000256" key="6">
    <source>
        <dbReference type="ARBA" id="ARBA00023018"/>
    </source>
</evidence>
<organism evidence="16 17">
    <name type="scientific">Owenia fusiformis</name>
    <name type="common">Polychaete worm</name>
    <dbReference type="NCBI Taxonomy" id="6347"/>
    <lineage>
        <taxon>Eukaryota</taxon>
        <taxon>Metazoa</taxon>
        <taxon>Spiralia</taxon>
        <taxon>Lophotrochozoa</taxon>
        <taxon>Annelida</taxon>
        <taxon>Polychaeta</taxon>
        <taxon>Sedentaria</taxon>
        <taxon>Canalipalpata</taxon>
        <taxon>Sabellida</taxon>
        <taxon>Oweniida</taxon>
        <taxon>Oweniidae</taxon>
        <taxon>Owenia</taxon>
    </lineage>
</organism>
<dbReference type="InterPro" id="IPR018000">
    <property type="entry name" value="Neurotransmitter_ion_chnl_CS"/>
</dbReference>
<gene>
    <name evidence="16" type="ORF">OFUS_LOCUS790</name>
</gene>
<dbReference type="GO" id="GO:0022848">
    <property type="term" value="F:acetylcholine-gated monoatomic cation-selective channel activity"/>
    <property type="evidence" value="ECO:0007669"/>
    <property type="project" value="InterPro"/>
</dbReference>
<dbReference type="FunFam" id="2.70.170.10:FF:000016">
    <property type="entry name" value="Nicotinic acetylcholine receptor subunit"/>
    <property type="match status" value="1"/>
</dbReference>
<evidence type="ECO:0000256" key="13">
    <source>
        <dbReference type="ARBA" id="ARBA00023303"/>
    </source>
</evidence>
<keyword evidence="5 15" id="KW-1133">Transmembrane helix</keyword>
<keyword evidence="15" id="KW-0732">Signal</keyword>
<keyword evidence="4 15" id="KW-0812">Transmembrane</keyword>
<dbReference type="NCBIfam" id="TIGR00860">
    <property type="entry name" value="LIC"/>
    <property type="match status" value="1"/>
</dbReference>
<proteinExistence type="inferred from homology"/>
<dbReference type="PRINTS" id="PR00252">
    <property type="entry name" value="NRIONCHANNEL"/>
</dbReference>
<dbReference type="PROSITE" id="PS00236">
    <property type="entry name" value="NEUROTR_ION_CHANNEL"/>
    <property type="match status" value="1"/>
</dbReference>
<dbReference type="InterPro" id="IPR036719">
    <property type="entry name" value="Neuro-gated_channel_TM_sf"/>
</dbReference>
<feature type="signal peptide" evidence="15">
    <location>
        <begin position="1"/>
        <end position="29"/>
    </location>
</feature>
<evidence type="ECO:0000256" key="1">
    <source>
        <dbReference type="ARBA" id="ARBA00009237"/>
    </source>
</evidence>
<dbReference type="FunFam" id="1.20.58.390:FF:000073">
    <property type="entry name" value="Neuronal acetylcholine receptor subunit alpha-9-II"/>
    <property type="match status" value="1"/>
</dbReference>
<keyword evidence="6" id="KW-0770">Synapse</keyword>
<dbReference type="InterPro" id="IPR002394">
    <property type="entry name" value="Nicotinic_acetylcholine_rcpt"/>
</dbReference>
<protein>
    <submittedName>
        <fullName evidence="16">Uncharacterized protein</fullName>
    </submittedName>
</protein>
<reference evidence="16" key="1">
    <citation type="submission" date="2022-03" db="EMBL/GenBank/DDBJ databases">
        <authorList>
            <person name="Martin C."/>
        </authorList>
    </citation>
    <scope>NUCLEOTIDE SEQUENCE</scope>
</reference>
<evidence type="ECO:0000256" key="2">
    <source>
        <dbReference type="ARBA" id="ARBA00022448"/>
    </source>
</evidence>
<feature type="transmembrane region" description="Helical" evidence="15">
    <location>
        <begin position="305"/>
        <end position="330"/>
    </location>
</feature>
<feature type="transmembrane region" description="Helical" evidence="15">
    <location>
        <begin position="275"/>
        <end position="293"/>
    </location>
</feature>
<dbReference type="InterPro" id="IPR006202">
    <property type="entry name" value="Neur_chan_lig-bd"/>
</dbReference>
<dbReference type="OrthoDB" id="5975154at2759"/>
<dbReference type="Gene3D" id="2.70.170.10">
    <property type="entry name" value="Neurotransmitter-gated ion-channel ligand-binding domain"/>
    <property type="match status" value="1"/>
</dbReference>
<evidence type="ECO:0000313" key="17">
    <source>
        <dbReference type="Proteomes" id="UP000749559"/>
    </source>
</evidence>
<dbReference type="InterPro" id="IPR038050">
    <property type="entry name" value="Neuro_actylchol_rec"/>
</dbReference>
<evidence type="ECO:0000256" key="3">
    <source>
        <dbReference type="ARBA" id="ARBA00022475"/>
    </source>
</evidence>
<keyword evidence="8 15" id="KW-0472">Membrane</keyword>
<feature type="chain" id="PRO_5042621098" evidence="15">
    <location>
        <begin position="30"/>
        <end position="491"/>
    </location>
</feature>
<dbReference type="EMBL" id="CAIIXF020000001">
    <property type="protein sequence ID" value="CAH1773151.1"/>
    <property type="molecule type" value="Genomic_DNA"/>
</dbReference>
<dbReference type="InterPro" id="IPR036734">
    <property type="entry name" value="Neur_chan_lig-bd_sf"/>
</dbReference>
<evidence type="ECO:0000256" key="8">
    <source>
        <dbReference type="ARBA" id="ARBA00023136"/>
    </source>
</evidence>
<keyword evidence="12" id="KW-1071">Ligand-gated ion channel</keyword>
<dbReference type="CDD" id="cd18997">
    <property type="entry name" value="LGIC_ECD_nAChR"/>
    <property type="match status" value="1"/>
</dbReference>
<feature type="transmembrane region" description="Helical" evidence="15">
    <location>
        <begin position="462"/>
        <end position="486"/>
    </location>
</feature>
<keyword evidence="3" id="KW-1003">Cell membrane</keyword>